<dbReference type="EMBL" id="MU150238">
    <property type="protein sequence ID" value="KAF9467218.1"/>
    <property type="molecule type" value="Genomic_DNA"/>
</dbReference>
<evidence type="ECO:0000313" key="2">
    <source>
        <dbReference type="Proteomes" id="UP000807353"/>
    </source>
</evidence>
<dbReference type="AlphaFoldDB" id="A0A9P5YE56"/>
<dbReference type="SUPFAM" id="SSF53474">
    <property type="entry name" value="alpha/beta-Hydrolases"/>
    <property type="match status" value="1"/>
</dbReference>
<keyword evidence="2" id="KW-1185">Reference proteome</keyword>
<comment type="caution">
    <text evidence="1">The sequence shown here is derived from an EMBL/GenBank/DDBJ whole genome shotgun (WGS) entry which is preliminary data.</text>
</comment>
<protein>
    <submittedName>
        <fullName evidence="1">Alpha/Beta hydrolase protein</fullName>
    </submittedName>
</protein>
<dbReference type="Proteomes" id="UP000807353">
    <property type="component" value="Unassembled WGS sequence"/>
</dbReference>
<dbReference type="InterPro" id="IPR029058">
    <property type="entry name" value="AB_hydrolase_fold"/>
</dbReference>
<keyword evidence="1" id="KW-0378">Hydrolase</keyword>
<dbReference type="OrthoDB" id="294702at2759"/>
<organism evidence="1 2">
    <name type="scientific">Collybia nuda</name>
    <dbReference type="NCBI Taxonomy" id="64659"/>
    <lineage>
        <taxon>Eukaryota</taxon>
        <taxon>Fungi</taxon>
        <taxon>Dikarya</taxon>
        <taxon>Basidiomycota</taxon>
        <taxon>Agaricomycotina</taxon>
        <taxon>Agaricomycetes</taxon>
        <taxon>Agaricomycetidae</taxon>
        <taxon>Agaricales</taxon>
        <taxon>Tricholomatineae</taxon>
        <taxon>Clitocybaceae</taxon>
        <taxon>Collybia</taxon>
    </lineage>
</organism>
<proteinExistence type="predicted"/>
<dbReference type="GO" id="GO:0016787">
    <property type="term" value="F:hydrolase activity"/>
    <property type="evidence" value="ECO:0007669"/>
    <property type="project" value="UniProtKB-KW"/>
</dbReference>
<dbReference type="Gene3D" id="3.40.50.1820">
    <property type="entry name" value="alpha/beta hydrolase"/>
    <property type="match status" value="1"/>
</dbReference>
<name>A0A9P5YE56_9AGAR</name>
<reference evidence="1" key="1">
    <citation type="submission" date="2020-11" db="EMBL/GenBank/DDBJ databases">
        <authorList>
            <consortium name="DOE Joint Genome Institute"/>
            <person name="Ahrendt S."/>
            <person name="Riley R."/>
            <person name="Andreopoulos W."/>
            <person name="Labutti K."/>
            <person name="Pangilinan J."/>
            <person name="Ruiz-Duenas F.J."/>
            <person name="Barrasa J.M."/>
            <person name="Sanchez-Garcia M."/>
            <person name="Camarero S."/>
            <person name="Miyauchi S."/>
            <person name="Serrano A."/>
            <person name="Linde D."/>
            <person name="Babiker R."/>
            <person name="Drula E."/>
            <person name="Ayuso-Fernandez I."/>
            <person name="Pacheco R."/>
            <person name="Padilla G."/>
            <person name="Ferreira P."/>
            <person name="Barriuso J."/>
            <person name="Kellner H."/>
            <person name="Castanera R."/>
            <person name="Alfaro M."/>
            <person name="Ramirez L."/>
            <person name="Pisabarro A.G."/>
            <person name="Kuo A."/>
            <person name="Tritt A."/>
            <person name="Lipzen A."/>
            <person name="He G."/>
            <person name="Yan M."/>
            <person name="Ng V."/>
            <person name="Cullen D."/>
            <person name="Martin F."/>
            <person name="Rosso M.-N."/>
            <person name="Henrissat B."/>
            <person name="Hibbett D."/>
            <person name="Martinez A.T."/>
            <person name="Grigoriev I.V."/>
        </authorList>
    </citation>
    <scope>NUCLEOTIDE SEQUENCE</scope>
    <source>
        <strain evidence="1">CBS 247.69</strain>
    </source>
</reference>
<evidence type="ECO:0000313" key="1">
    <source>
        <dbReference type="EMBL" id="KAF9467218.1"/>
    </source>
</evidence>
<accession>A0A9P5YE56</accession>
<sequence length="305" mass="33781">MSNEKLLASSNGRTLSYEDAGLTTSPLVVLFFRGTLTVGQAKLSPVLASLGAHYISPTLPGYGNTSSPMNGVSYATTIQSDMTALLGHLHPNMTGMQLYIGGGSFGTIAAQILYGAPFDAFPAGRHLKGLLLLGAFPPFRDDEEKGFVYSSSMTWGNYITLGPKGLRPLYVNLSLIRWETEKEKYAAWRERKGYEVGQLEREMAQMNRRSVEKTWEGFLSTSEVLHGNWGWGGKSFEDLDEEHTAGRHVFIIAATEDDLSPGAWGEYLVTKYNNARIKWVEGSHIAVTFSMDDIWADFMKYCAYV</sequence>
<gene>
    <name evidence="1" type="ORF">BDZ94DRAFT_1295318</name>
</gene>